<dbReference type="Proteomes" id="UP000313231">
    <property type="component" value="Unassembled WGS sequence"/>
</dbReference>
<protein>
    <submittedName>
        <fullName evidence="4">DUF2786 domain-containing protein</fullName>
    </submittedName>
</protein>
<sequence>GADPSVVEVASPCGPATADPVLERIRKLLAKAESTVFEAEAEALTAKAQQLMARHAVDRARLLDHGRPLADDRPSMVRLPLEAPYASAKGVLLAAVAQANRCRSVELGGLGLAAVVGHAEDLAAVDVLFTSLLVQAGNALAAAARDAGAGDRVRSSAFRQSFHLGFAARIRERLTAVEAAVLADPSSSGSLPVLRSRAGVVDDEFERLFGGRLRDRSIGGRYDAWGAAQGRSAADRARLRAGELSA</sequence>
<dbReference type="AlphaFoldDB" id="A0A5C4VN50"/>
<dbReference type="Pfam" id="PF10979">
    <property type="entry name" value="DUF2786"/>
    <property type="match status" value="1"/>
</dbReference>
<gene>
    <name evidence="4" type="ORF">FHP29_20905</name>
</gene>
<feature type="non-terminal residue" evidence="4">
    <location>
        <position position="1"/>
    </location>
</feature>
<keyword evidence="5" id="KW-1185">Reference proteome</keyword>
<dbReference type="RefSeq" id="WP_139624773.1">
    <property type="nucleotide sequence ID" value="NZ_VDMP01000027.1"/>
</dbReference>
<name>A0A5C4VN50_9ACTN</name>
<proteinExistence type="predicted"/>
<comment type="caution">
    <text evidence="4">The sequence shown here is derived from an EMBL/GenBank/DDBJ whole genome shotgun (WGS) entry which is preliminary data.</text>
</comment>
<organism evidence="4 5">
    <name type="scientific">Nocardioides albidus</name>
    <dbReference type="NCBI Taxonomy" id="1517589"/>
    <lineage>
        <taxon>Bacteria</taxon>
        <taxon>Bacillati</taxon>
        <taxon>Actinomycetota</taxon>
        <taxon>Actinomycetes</taxon>
        <taxon>Propionibacteriales</taxon>
        <taxon>Nocardioidaceae</taxon>
        <taxon>Nocardioides</taxon>
    </lineage>
</organism>
<evidence type="ECO:0000259" key="2">
    <source>
        <dbReference type="Pfam" id="PF10979"/>
    </source>
</evidence>
<feature type="coiled-coil region" evidence="1">
    <location>
        <begin position="22"/>
        <end position="49"/>
    </location>
</feature>
<evidence type="ECO:0000313" key="5">
    <source>
        <dbReference type="Proteomes" id="UP000313231"/>
    </source>
</evidence>
<dbReference type="EMBL" id="VDMP01000027">
    <property type="protein sequence ID" value="TNM36589.1"/>
    <property type="molecule type" value="Genomic_DNA"/>
</dbReference>
<dbReference type="OrthoDB" id="3508128at2"/>
<keyword evidence="1" id="KW-0175">Coiled coil</keyword>
<evidence type="ECO:0000256" key="1">
    <source>
        <dbReference type="SAM" id="Coils"/>
    </source>
</evidence>
<accession>A0A5C4VN50</accession>
<evidence type="ECO:0000313" key="4">
    <source>
        <dbReference type="EMBL" id="TNM36589.1"/>
    </source>
</evidence>
<dbReference type="Pfam" id="PF23771">
    <property type="entry name" value="DUF7168"/>
    <property type="match status" value="1"/>
</dbReference>
<dbReference type="InterPro" id="IPR024498">
    <property type="entry name" value="DUF2786"/>
</dbReference>
<dbReference type="InterPro" id="IPR055592">
    <property type="entry name" value="DUF7168"/>
</dbReference>
<reference evidence="4 5" key="1">
    <citation type="journal article" date="2016" name="Int. J. Syst. Evol. Microbiol.">
        <title>Nocardioides albidus sp. nov., an actinobacterium isolated from garden soil.</title>
        <authorList>
            <person name="Singh H."/>
            <person name="Du J."/>
            <person name="Trinh H."/>
            <person name="Won K."/>
            <person name="Yang J.E."/>
            <person name="Yin C."/>
            <person name="Kook M."/>
            <person name="Yi T.H."/>
        </authorList>
    </citation>
    <scope>NUCLEOTIDE SEQUENCE [LARGE SCALE GENOMIC DNA]</scope>
    <source>
        <strain evidence="4 5">CCTCC AB 2015297</strain>
    </source>
</reference>
<evidence type="ECO:0000259" key="3">
    <source>
        <dbReference type="Pfam" id="PF23771"/>
    </source>
</evidence>
<feature type="domain" description="DUF2786" evidence="2">
    <location>
        <begin position="21"/>
        <end position="59"/>
    </location>
</feature>
<feature type="domain" description="DUF7168" evidence="3">
    <location>
        <begin position="90"/>
        <end position="179"/>
    </location>
</feature>